<gene>
    <name evidence="2" type="ORF">RGQ29_010870</name>
</gene>
<name>A0AAN7J7X9_QUERU</name>
<evidence type="ECO:0008006" key="4">
    <source>
        <dbReference type="Google" id="ProtNLM"/>
    </source>
</evidence>
<comment type="caution">
    <text evidence="2">The sequence shown here is derived from an EMBL/GenBank/DDBJ whole genome shotgun (WGS) entry which is preliminary data.</text>
</comment>
<dbReference type="EMBL" id="JAXUIC010000002">
    <property type="protein sequence ID" value="KAK4601480.1"/>
    <property type="molecule type" value="Genomic_DNA"/>
</dbReference>
<feature type="compositionally biased region" description="Low complexity" evidence="1">
    <location>
        <begin position="409"/>
        <end position="418"/>
    </location>
</feature>
<protein>
    <recommendedName>
        <fullName evidence="4">Erythroid differentiation-related factor 1</fullName>
    </recommendedName>
</protein>
<evidence type="ECO:0000313" key="2">
    <source>
        <dbReference type="EMBL" id="KAK4601480.1"/>
    </source>
</evidence>
<accession>A0AAN7J7X9</accession>
<evidence type="ECO:0000256" key="1">
    <source>
        <dbReference type="SAM" id="MobiDB-lite"/>
    </source>
</evidence>
<dbReference type="GO" id="GO:0045893">
    <property type="term" value="P:positive regulation of DNA-templated transcription"/>
    <property type="evidence" value="ECO:0007669"/>
    <property type="project" value="TreeGrafter"/>
</dbReference>
<reference evidence="2 3" key="1">
    <citation type="journal article" date="2023" name="G3 (Bethesda)">
        <title>A haplotype-resolved chromosome-scale genome for Quercus rubra L. provides insights into the genetics of adaptive traits for red oak species.</title>
        <authorList>
            <person name="Kapoor B."/>
            <person name="Jenkins J."/>
            <person name="Schmutz J."/>
            <person name="Zhebentyayeva T."/>
            <person name="Kuelheim C."/>
            <person name="Coggeshall M."/>
            <person name="Heim C."/>
            <person name="Lasky J.R."/>
            <person name="Leites L."/>
            <person name="Islam-Faridi N."/>
            <person name="Romero-Severson J."/>
            <person name="DeLeo V.L."/>
            <person name="Lucas S.M."/>
            <person name="Lazic D."/>
            <person name="Gailing O."/>
            <person name="Carlson J."/>
            <person name="Staton M."/>
        </authorList>
    </citation>
    <scope>NUCLEOTIDE SEQUENCE [LARGE SCALE GENOMIC DNA]</scope>
    <source>
        <strain evidence="2">Pseudo-F2</strain>
    </source>
</reference>
<keyword evidence="3" id="KW-1185">Reference proteome</keyword>
<evidence type="ECO:0000313" key="3">
    <source>
        <dbReference type="Proteomes" id="UP001324115"/>
    </source>
</evidence>
<dbReference type="Proteomes" id="UP001324115">
    <property type="component" value="Unassembled WGS sequence"/>
</dbReference>
<dbReference type="PANTHER" id="PTHR15000">
    <property type="entry name" value="ERYTHROID DIFFERENTIATION-RELATED FACTOR 1"/>
    <property type="match status" value="1"/>
</dbReference>
<dbReference type="AlphaFoldDB" id="A0AAN7J7X9"/>
<proteinExistence type="predicted"/>
<sequence>MAPNKRARCVRFLRNCLDFVDEQIIWIVRAFAHEQFARLVLNYDEKLDLTSESLPVESKVTGTNAKEESLDFVSGISELIVHEKVFFSVAGNKPYEDEQSFQGLVSEAYVKLTLEENLPASWKLIAAGDKVLSTDPGRAAPSISGNESFAVCKVSPTPVHTVADPISSKLAAVHHVSQAISSLRQMRQLQSTELELEEVIETNDKLPSSIHFSVCACGDADCIEVCNIWEWLPTLKLDHKLWKLVLLLGESYLALGQAYKEDGQLHQALKVVELACSIYGSMPRHFEDTRFISSMISCSSRQKKFIERNESTRIYSVDDSQTFELSSSTYHFWAKAWTLVGDVYVELHMINGKEISIQARRKSSNRQLRMSSEVAMEVERLKKKLGQHNQNCSSCSLVNCSFQSDTASSGSSASSSNADMHSVAYGKKQTKKSHAKSMSYSLLGNSENDQMHNRKNSGIECLQHTKADKSLKEASYTNGVKSLGTNSKKVEGFLEMHDVGSTVASQTETAPKEAPDVKIGSIFKYLGGPLVKDAEHNLLAALSCYEEARKALAGLPSGSTELQFVFKKKGWLCNELGRNRLARKELNIAEDAFAEAINAFRVVSDHTNIILINCNLGHGRRSLAEEMVSNIENLKIHAISRNAYNQALETAKLEYSESLRYYGAAKSELNFITEEADSVTRSLRNEVYTQFANTYLRLGMLLAKEDETEKVYENGAMEDTRVGFNNERKGRKELRKHEISANDAIREALCVYESLGELHKQEAAYAYFQLACYQRDCCLKFLESDHEKKKLSEGENSILQRVKHYASLAERNWQRGMEFYGPVTHPSMYVTILMERSALTLSLSGLLHSNAMLESALSCMLEGHHVSDKDSDSFRTSYPEIHEKFWKQLQMLLKKILAMTISASANKSAPVSQPNTVSNRSGDAEKLRELYKMSLKFTDMSQLHAMHVLWTS</sequence>
<organism evidence="2 3">
    <name type="scientific">Quercus rubra</name>
    <name type="common">Northern red oak</name>
    <name type="synonym">Quercus borealis</name>
    <dbReference type="NCBI Taxonomy" id="3512"/>
    <lineage>
        <taxon>Eukaryota</taxon>
        <taxon>Viridiplantae</taxon>
        <taxon>Streptophyta</taxon>
        <taxon>Embryophyta</taxon>
        <taxon>Tracheophyta</taxon>
        <taxon>Spermatophyta</taxon>
        <taxon>Magnoliopsida</taxon>
        <taxon>eudicotyledons</taxon>
        <taxon>Gunneridae</taxon>
        <taxon>Pentapetalae</taxon>
        <taxon>rosids</taxon>
        <taxon>fabids</taxon>
        <taxon>Fagales</taxon>
        <taxon>Fagaceae</taxon>
        <taxon>Quercus</taxon>
    </lineage>
</organism>
<dbReference type="PANTHER" id="PTHR15000:SF1">
    <property type="entry name" value="ERYTHROID DIFFERENTIATION-RELATED FACTOR 1"/>
    <property type="match status" value="1"/>
</dbReference>
<feature type="region of interest" description="Disordered" evidence="1">
    <location>
        <begin position="409"/>
        <end position="433"/>
    </location>
</feature>